<evidence type="ECO:0000313" key="2">
    <source>
        <dbReference type="EMBL" id="MQS99613.1"/>
    </source>
</evidence>
<evidence type="ECO:0000256" key="1">
    <source>
        <dbReference type="SAM" id="MobiDB-lite"/>
    </source>
</evidence>
<sequence>MPEGPPPNDHALHGLAAGLALPGPPADLLIAAGDADASAIPAQRADPTVGRIQALLAQRGPDVVATRSRNRGGERATDAVSS</sequence>
<reference evidence="2 3" key="1">
    <citation type="submission" date="2019-05" db="EMBL/GenBank/DDBJ databases">
        <title>Comparative genomics and metabolomics analyses of clavulanic acid producing Streptomyces species provides insight into specialized metabolism and evolution of beta-lactam biosynthetic gene clusters.</title>
        <authorList>
            <person name="Moore M.A."/>
            <person name="Cruz-Morales P."/>
            <person name="Barona Gomez F."/>
            <person name="Kapil T."/>
        </authorList>
    </citation>
    <scope>NUCLEOTIDE SEQUENCE [LARGE SCALE GENOMIC DNA]</scope>
    <source>
        <strain evidence="2 3">NRRL 5741</strain>
    </source>
</reference>
<feature type="region of interest" description="Disordered" evidence="1">
    <location>
        <begin position="63"/>
        <end position="82"/>
    </location>
</feature>
<organism evidence="2 3">
    <name type="scientific">Streptomyces jumonjinensis</name>
    <dbReference type="NCBI Taxonomy" id="1945"/>
    <lineage>
        <taxon>Bacteria</taxon>
        <taxon>Bacillati</taxon>
        <taxon>Actinomycetota</taxon>
        <taxon>Actinomycetes</taxon>
        <taxon>Kitasatosporales</taxon>
        <taxon>Streptomycetaceae</taxon>
        <taxon>Streptomyces</taxon>
    </lineage>
</organism>
<dbReference type="EMBL" id="VCLA01000039">
    <property type="protein sequence ID" value="MQS99613.1"/>
    <property type="molecule type" value="Genomic_DNA"/>
</dbReference>
<accession>A0A646KBQ1</accession>
<feature type="compositionally biased region" description="Basic and acidic residues" evidence="1">
    <location>
        <begin position="71"/>
        <end position="82"/>
    </location>
</feature>
<dbReference type="Proteomes" id="UP000419138">
    <property type="component" value="Unassembled WGS sequence"/>
</dbReference>
<gene>
    <name evidence="2" type="ORF">FF041_05125</name>
</gene>
<comment type="caution">
    <text evidence="2">The sequence shown here is derived from an EMBL/GenBank/DDBJ whole genome shotgun (WGS) entry which is preliminary data.</text>
</comment>
<name>A0A646KBQ1_STRJU</name>
<dbReference type="AlphaFoldDB" id="A0A646KBQ1"/>
<dbReference type="RefSeq" id="WP_153521210.1">
    <property type="nucleotide sequence ID" value="NZ_JBEPDZ010000014.1"/>
</dbReference>
<protein>
    <submittedName>
        <fullName evidence="2">Uncharacterized protein</fullName>
    </submittedName>
</protein>
<proteinExistence type="predicted"/>
<keyword evidence="3" id="KW-1185">Reference proteome</keyword>
<evidence type="ECO:0000313" key="3">
    <source>
        <dbReference type="Proteomes" id="UP000419138"/>
    </source>
</evidence>